<sequence length="94" mass="10190">MEILPSPKDTFYCLENDTHPANVVLLSGCGAHGHARVRRSMSDVHGVPHRSSGDTSMLAVFDSKPFPRSNVAPLSKLPFPAPGSTFRNNPLSDF</sequence>
<dbReference type="Proteomes" id="UP000298030">
    <property type="component" value="Unassembled WGS sequence"/>
</dbReference>
<feature type="region of interest" description="Disordered" evidence="1">
    <location>
        <begin position="72"/>
        <end position="94"/>
    </location>
</feature>
<dbReference type="AlphaFoldDB" id="A0A4Y7SZN7"/>
<gene>
    <name evidence="2" type="ORF">FA13DRAFT_961347</name>
</gene>
<protein>
    <submittedName>
        <fullName evidence="2">Uncharacterized protein</fullName>
    </submittedName>
</protein>
<feature type="compositionally biased region" description="Polar residues" evidence="1">
    <location>
        <begin position="85"/>
        <end position="94"/>
    </location>
</feature>
<organism evidence="2 3">
    <name type="scientific">Coprinellus micaceus</name>
    <name type="common">Glistening ink-cap mushroom</name>
    <name type="synonym">Coprinus micaceus</name>
    <dbReference type="NCBI Taxonomy" id="71717"/>
    <lineage>
        <taxon>Eukaryota</taxon>
        <taxon>Fungi</taxon>
        <taxon>Dikarya</taxon>
        <taxon>Basidiomycota</taxon>
        <taxon>Agaricomycotina</taxon>
        <taxon>Agaricomycetes</taxon>
        <taxon>Agaricomycetidae</taxon>
        <taxon>Agaricales</taxon>
        <taxon>Agaricineae</taxon>
        <taxon>Psathyrellaceae</taxon>
        <taxon>Coprinellus</taxon>
    </lineage>
</organism>
<dbReference type="EMBL" id="QPFP01000042">
    <property type="protein sequence ID" value="TEB27181.1"/>
    <property type="molecule type" value="Genomic_DNA"/>
</dbReference>
<accession>A0A4Y7SZN7</accession>
<name>A0A4Y7SZN7_COPMI</name>
<evidence type="ECO:0000313" key="3">
    <source>
        <dbReference type="Proteomes" id="UP000298030"/>
    </source>
</evidence>
<evidence type="ECO:0000256" key="1">
    <source>
        <dbReference type="SAM" id="MobiDB-lite"/>
    </source>
</evidence>
<keyword evidence="3" id="KW-1185">Reference proteome</keyword>
<reference evidence="2 3" key="1">
    <citation type="journal article" date="2019" name="Nat. Ecol. Evol.">
        <title>Megaphylogeny resolves global patterns of mushroom evolution.</title>
        <authorList>
            <person name="Varga T."/>
            <person name="Krizsan K."/>
            <person name="Foldi C."/>
            <person name="Dima B."/>
            <person name="Sanchez-Garcia M."/>
            <person name="Sanchez-Ramirez S."/>
            <person name="Szollosi G.J."/>
            <person name="Szarkandi J.G."/>
            <person name="Papp V."/>
            <person name="Albert L."/>
            <person name="Andreopoulos W."/>
            <person name="Angelini C."/>
            <person name="Antonin V."/>
            <person name="Barry K.W."/>
            <person name="Bougher N.L."/>
            <person name="Buchanan P."/>
            <person name="Buyck B."/>
            <person name="Bense V."/>
            <person name="Catcheside P."/>
            <person name="Chovatia M."/>
            <person name="Cooper J."/>
            <person name="Damon W."/>
            <person name="Desjardin D."/>
            <person name="Finy P."/>
            <person name="Geml J."/>
            <person name="Haridas S."/>
            <person name="Hughes K."/>
            <person name="Justo A."/>
            <person name="Karasinski D."/>
            <person name="Kautmanova I."/>
            <person name="Kiss B."/>
            <person name="Kocsube S."/>
            <person name="Kotiranta H."/>
            <person name="LaButti K.M."/>
            <person name="Lechner B.E."/>
            <person name="Liimatainen K."/>
            <person name="Lipzen A."/>
            <person name="Lukacs Z."/>
            <person name="Mihaltcheva S."/>
            <person name="Morgado L.N."/>
            <person name="Niskanen T."/>
            <person name="Noordeloos M.E."/>
            <person name="Ohm R.A."/>
            <person name="Ortiz-Santana B."/>
            <person name="Ovrebo C."/>
            <person name="Racz N."/>
            <person name="Riley R."/>
            <person name="Savchenko A."/>
            <person name="Shiryaev A."/>
            <person name="Soop K."/>
            <person name="Spirin V."/>
            <person name="Szebenyi C."/>
            <person name="Tomsovsky M."/>
            <person name="Tulloss R.E."/>
            <person name="Uehling J."/>
            <person name="Grigoriev I.V."/>
            <person name="Vagvolgyi C."/>
            <person name="Papp T."/>
            <person name="Martin F.M."/>
            <person name="Miettinen O."/>
            <person name="Hibbett D.S."/>
            <person name="Nagy L.G."/>
        </authorList>
    </citation>
    <scope>NUCLEOTIDE SEQUENCE [LARGE SCALE GENOMIC DNA]</scope>
    <source>
        <strain evidence="2 3">FP101781</strain>
    </source>
</reference>
<comment type="caution">
    <text evidence="2">The sequence shown here is derived from an EMBL/GenBank/DDBJ whole genome shotgun (WGS) entry which is preliminary data.</text>
</comment>
<proteinExistence type="predicted"/>
<evidence type="ECO:0000313" key="2">
    <source>
        <dbReference type="EMBL" id="TEB27181.1"/>
    </source>
</evidence>